<sequence length="284" mass="30253">MIRIGAVGFLNASPLAYGLDRDPRVSLRLDLPSVCASLLHAGEIDLGLVPVIEILRGPVHYDLVPGLAIACEGTVNSVALFTRVPVAQIRRLALDVSSRSSVGLVRILCRHHWSIEPEYVDASPDLASMLDVADAALMIGDPALDAPWQSLGAIKIDLGEAWQAFTGLPFVFAAWVARPGVVTPALIDLLHAASRAGQAAIPLLAEAEAAGDSTRAGRLERYLRQNIRYHLDEPALRGLSRYLTLAMDEGLAPVRPEVLEVVDRMGQAAVPGTTQAGALASERA</sequence>
<dbReference type="PANTHER" id="PTHR37690:SF1">
    <property type="entry name" value="CHORISMATE DEHYDRATASE"/>
    <property type="match status" value="1"/>
</dbReference>
<comment type="pathway">
    <text evidence="1 4">Quinol/quinone metabolism; menaquinone biosynthesis.</text>
</comment>
<reference evidence="5 6" key="1">
    <citation type="journal article" date="2016" name="Genome Announc.">
        <title>First Complete Genome Sequence of a Subdivision 6 Acidobacterium Strain.</title>
        <authorList>
            <person name="Huang S."/>
            <person name="Vieira S."/>
            <person name="Bunk B."/>
            <person name="Riedel T."/>
            <person name="Sproer C."/>
            <person name="Overmann J."/>
        </authorList>
    </citation>
    <scope>NUCLEOTIDE SEQUENCE [LARGE SCALE GENOMIC DNA]</scope>
    <source>
        <strain evidence="6">DSM 100886 HEG_-6_39</strain>
    </source>
</reference>
<dbReference type="HAMAP" id="MF_00995">
    <property type="entry name" value="MqnA"/>
    <property type="match status" value="1"/>
</dbReference>
<reference evidence="6" key="2">
    <citation type="submission" date="2016-04" db="EMBL/GenBank/DDBJ databases">
        <title>First Complete Genome Sequence of a Subdivision 6 Acidobacterium.</title>
        <authorList>
            <person name="Huang S."/>
            <person name="Vieira S."/>
            <person name="Bunk B."/>
            <person name="Riedel T."/>
            <person name="Sproeer C."/>
            <person name="Overmann J."/>
        </authorList>
    </citation>
    <scope>NUCLEOTIDE SEQUENCE [LARGE SCALE GENOMIC DNA]</scope>
    <source>
        <strain evidence="6">DSM 100886 HEG_-6_39</strain>
    </source>
</reference>
<comment type="function">
    <text evidence="4">Catalyzes the dehydration of chorismate into 3-[(1-carboxyvinyl)oxy]benzoate, a step in the biosynthesis of menaquinone (MK, vitamin K2).</text>
</comment>
<proteinExistence type="inferred from homology"/>
<dbReference type="Pfam" id="PF02621">
    <property type="entry name" value="VitK2_biosynth"/>
    <property type="match status" value="1"/>
</dbReference>
<dbReference type="UniPathway" id="UPA00079"/>
<dbReference type="GO" id="GO:0009234">
    <property type="term" value="P:menaquinone biosynthetic process"/>
    <property type="evidence" value="ECO:0007669"/>
    <property type="project" value="UniProtKB-UniRule"/>
</dbReference>
<evidence type="ECO:0000313" key="5">
    <source>
        <dbReference type="EMBL" id="AMY11196.1"/>
    </source>
</evidence>
<dbReference type="PATRIC" id="fig|1813736.3.peg.4687"/>
<dbReference type="RefSeq" id="WP_157899533.1">
    <property type="nucleotide sequence ID" value="NZ_CP015136.1"/>
</dbReference>
<dbReference type="InterPro" id="IPR030868">
    <property type="entry name" value="MqnA"/>
</dbReference>
<evidence type="ECO:0000256" key="4">
    <source>
        <dbReference type="HAMAP-Rule" id="MF_00995"/>
    </source>
</evidence>
<accession>A0A143PS98</accession>
<dbReference type="AlphaFoldDB" id="A0A143PS98"/>
<dbReference type="InterPro" id="IPR003773">
    <property type="entry name" value="Menaquinone_biosynth"/>
</dbReference>
<evidence type="ECO:0000256" key="1">
    <source>
        <dbReference type="ARBA" id="ARBA00004863"/>
    </source>
</evidence>
<dbReference type="Proteomes" id="UP000076079">
    <property type="component" value="Chromosome"/>
</dbReference>
<dbReference type="KEGG" id="abac:LuPra_04443"/>
<dbReference type="OrthoDB" id="9810112at2"/>
<dbReference type="PANTHER" id="PTHR37690">
    <property type="entry name" value="CHORISMATE DEHYDRATASE"/>
    <property type="match status" value="1"/>
</dbReference>
<gene>
    <name evidence="4" type="primary">mqnA</name>
    <name evidence="5" type="ORF">LuPra_04443</name>
</gene>
<evidence type="ECO:0000313" key="6">
    <source>
        <dbReference type="Proteomes" id="UP000076079"/>
    </source>
</evidence>
<name>A0A143PS98_LUTPR</name>
<protein>
    <recommendedName>
        <fullName evidence="4">Chorismate dehydratase</fullName>
        <ecNumber evidence="4">4.2.1.151</ecNumber>
    </recommendedName>
    <alternativeName>
        <fullName evidence="4">Menaquinone biosynthetic enzyme MqnA</fullName>
    </alternativeName>
</protein>
<organism evidence="5 6">
    <name type="scientific">Luteitalea pratensis</name>
    <dbReference type="NCBI Taxonomy" id="1855912"/>
    <lineage>
        <taxon>Bacteria</taxon>
        <taxon>Pseudomonadati</taxon>
        <taxon>Acidobacteriota</taxon>
        <taxon>Vicinamibacteria</taxon>
        <taxon>Vicinamibacterales</taxon>
        <taxon>Vicinamibacteraceae</taxon>
        <taxon>Luteitalea</taxon>
    </lineage>
</organism>
<evidence type="ECO:0000256" key="3">
    <source>
        <dbReference type="ARBA" id="ARBA00023239"/>
    </source>
</evidence>
<dbReference type="EMBL" id="CP015136">
    <property type="protein sequence ID" value="AMY11196.1"/>
    <property type="molecule type" value="Genomic_DNA"/>
</dbReference>
<keyword evidence="6" id="KW-1185">Reference proteome</keyword>
<dbReference type="Gene3D" id="3.40.190.10">
    <property type="entry name" value="Periplasmic binding protein-like II"/>
    <property type="match status" value="2"/>
</dbReference>
<dbReference type="STRING" id="1855912.LuPra_04443"/>
<keyword evidence="3 4" id="KW-0456">Lyase</keyword>
<comment type="catalytic activity">
    <reaction evidence="4">
        <text>chorismate = 3-[(1-carboxyvinyl)-oxy]benzoate + H2O</text>
        <dbReference type="Rhea" id="RHEA:40051"/>
        <dbReference type="ChEBI" id="CHEBI:15377"/>
        <dbReference type="ChEBI" id="CHEBI:29748"/>
        <dbReference type="ChEBI" id="CHEBI:76981"/>
        <dbReference type="EC" id="4.2.1.151"/>
    </reaction>
</comment>
<keyword evidence="2 4" id="KW-0474">Menaquinone biosynthesis</keyword>
<comment type="similarity">
    <text evidence="4">Belongs to the MqnA/MqnD family. MqnA subfamily.</text>
</comment>
<dbReference type="CDD" id="cd13634">
    <property type="entry name" value="PBP2_Sco4506"/>
    <property type="match status" value="1"/>
</dbReference>
<dbReference type="SUPFAM" id="SSF53850">
    <property type="entry name" value="Periplasmic binding protein-like II"/>
    <property type="match status" value="1"/>
</dbReference>
<dbReference type="GO" id="GO:0016836">
    <property type="term" value="F:hydro-lyase activity"/>
    <property type="evidence" value="ECO:0007669"/>
    <property type="project" value="UniProtKB-UniRule"/>
</dbReference>
<dbReference type="EC" id="4.2.1.151" evidence="4"/>
<evidence type="ECO:0000256" key="2">
    <source>
        <dbReference type="ARBA" id="ARBA00022428"/>
    </source>
</evidence>